<evidence type="ECO:0000256" key="1">
    <source>
        <dbReference type="ARBA" id="ARBA00002284"/>
    </source>
</evidence>
<dbReference type="Proteomes" id="UP000185655">
    <property type="component" value="Unassembled WGS sequence"/>
</dbReference>
<dbReference type="Proteomes" id="UP000218979">
    <property type="component" value="Unassembled WGS sequence"/>
</dbReference>
<dbReference type="STRING" id="1122154.SAMN02746068_01901"/>
<dbReference type="InterPro" id="IPR000422">
    <property type="entry name" value="DHBP_synthase_RibB"/>
</dbReference>
<dbReference type="EC" id="4.1.99.12" evidence="3"/>
<dbReference type="AlphaFoldDB" id="A0A1K2HHU7"/>
<dbReference type="GO" id="GO:0008686">
    <property type="term" value="F:3,4-dihydroxy-2-butanone-4-phosphate synthase activity"/>
    <property type="evidence" value="ECO:0007669"/>
    <property type="project" value="UniProtKB-EC"/>
</dbReference>
<organism evidence="5 6">
    <name type="scientific">Pseudolactococcus chungangensis CAU 28 = DSM 22330</name>
    <dbReference type="NCBI Taxonomy" id="1122154"/>
    <lineage>
        <taxon>Bacteria</taxon>
        <taxon>Bacillati</taxon>
        <taxon>Bacillota</taxon>
        <taxon>Bacilli</taxon>
        <taxon>Lactobacillales</taxon>
        <taxon>Streptococcaceae</taxon>
        <taxon>Pseudolactococcus</taxon>
    </lineage>
</organism>
<evidence type="ECO:0000313" key="6">
    <source>
        <dbReference type="Proteomes" id="UP000185655"/>
    </source>
</evidence>
<dbReference type="EMBL" id="FPKS01000015">
    <property type="protein sequence ID" value="SFZ76291.1"/>
    <property type="molecule type" value="Genomic_DNA"/>
</dbReference>
<dbReference type="Pfam" id="PF00926">
    <property type="entry name" value="DHBP_synthase"/>
    <property type="match status" value="1"/>
</dbReference>
<reference evidence="4 7" key="1">
    <citation type="submission" date="2014-12" db="EMBL/GenBank/DDBJ databases">
        <title>Draft genome sequences of 10 type strains of Lactococcus.</title>
        <authorList>
            <person name="Sun Z."/>
            <person name="Zhong Z."/>
            <person name="Liu W."/>
            <person name="Zhang W."/>
            <person name="Zhang H."/>
        </authorList>
    </citation>
    <scope>NUCLEOTIDE SEQUENCE [LARGE SCALE GENOMIC DNA]</scope>
    <source>
        <strain evidence="4 7">DSM 22330</strain>
    </source>
</reference>
<evidence type="ECO:0000256" key="2">
    <source>
        <dbReference type="ARBA" id="ARBA00004904"/>
    </source>
</evidence>
<dbReference type="UniPathway" id="UPA00275">
    <property type="reaction ID" value="UER00399"/>
</dbReference>
<proteinExistence type="predicted"/>
<dbReference type="InterPro" id="IPR017945">
    <property type="entry name" value="DHBP_synth_RibB-like_a/b_dom"/>
</dbReference>
<evidence type="ECO:0000256" key="3">
    <source>
        <dbReference type="ARBA" id="ARBA00012153"/>
    </source>
</evidence>
<gene>
    <name evidence="4" type="ORF">RR45_GL001007</name>
    <name evidence="5" type="ORF">SAMN02746068_01901</name>
</gene>
<dbReference type="SUPFAM" id="SSF55821">
    <property type="entry name" value="YrdC/RibB"/>
    <property type="match status" value="1"/>
</dbReference>
<evidence type="ECO:0000313" key="4">
    <source>
        <dbReference type="EMBL" id="PCS01934.1"/>
    </source>
</evidence>
<protein>
    <recommendedName>
        <fullName evidence="3">3,4-dihydroxy-2-butanone-4-phosphate synthase</fullName>
        <ecNumber evidence="3">4.1.99.12</ecNumber>
    </recommendedName>
</protein>
<reference evidence="5 6" key="2">
    <citation type="submission" date="2016-11" db="EMBL/GenBank/DDBJ databases">
        <authorList>
            <person name="Jaros S."/>
            <person name="Januszkiewicz K."/>
            <person name="Wedrychowicz H."/>
        </authorList>
    </citation>
    <scope>NUCLEOTIDE SEQUENCE [LARGE SCALE GENOMIC DNA]</scope>
    <source>
        <strain evidence="5 6">DSM 22330</strain>
    </source>
</reference>
<dbReference type="OrthoDB" id="9793111at2"/>
<comment type="pathway">
    <text evidence="2">Cofactor biosynthesis; riboflavin biosynthesis; 2-hydroxy-3-oxobutyl phosphate from D-ribulose 5-phosphate: step 1/1.</text>
</comment>
<dbReference type="EMBL" id="JXJT01000020">
    <property type="protein sequence ID" value="PCS01934.1"/>
    <property type="molecule type" value="Genomic_DNA"/>
</dbReference>
<accession>A0A1K2HHU7</accession>
<keyword evidence="7" id="KW-1185">Reference proteome</keyword>
<name>A0A1K2HHU7_9LACT</name>
<comment type="function">
    <text evidence="1">Catalyzes the conversion of D-ribulose 5-phosphate to formate and 3,4-dihydroxy-2-butanone 4-phosphate.</text>
</comment>
<dbReference type="Gene3D" id="3.90.870.10">
    <property type="entry name" value="DHBP synthase"/>
    <property type="match status" value="1"/>
</dbReference>
<sequence length="70" mass="8046">MKKYKKFLLLEKRDLLMKATIEETILHMKNGGLTVVLDDNNHESEGDLIHLGTKMIPENVNFMITQAYGL</sequence>
<evidence type="ECO:0000313" key="7">
    <source>
        <dbReference type="Proteomes" id="UP000218979"/>
    </source>
</evidence>
<evidence type="ECO:0000313" key="5">
    <source>
        <dbReference type="EMBL" id="SFZ76291.1"/>
    </source>
</evidence>
<dbReference type="GO" id="GO:0009231">
    <property type="term" value="P:riboflavin biosynthetic process"/>
    <property type="evidence" value="ECO:0007669"/>
    <property type="project" value="UniProtKB-UniPathway"/>
</dbReference>